<dbReference type="PANTHER" id="PTHR22912:SF217">
    <property type="entry name" value="DIHYDROLIPOYL DEHYDROGENASE"/>
    <property type="match status" value="1"/>
</dbReference>
<comment type="caution">
    <text evidence="4">The sequence shown here is derived from an EMBL/GenBank/DDBJ whole genome shotgun (WGS) entry which is preliminary data.</text>
</comment>
<dbReference type="PANTHER" id="PTHR22912">
    <property type="entry name" value="DISULFIDE OXIDOREDUCTASE"/>
    <property type="match status" value="1"/>
</dbReference>
<dbReference type="SUPFAM" id="SSF55424">
    <property type="entry name" value="FAD/NAD-linked reductases, dimerisation (C-terminal) domain"/>
    <property type="match status" value="1"/>
</dbReference>
<keyword evidence="2" id="KW-0520">NAD</keyword>
<comment type="similarity">
    <text evidence="1">Belongs to the class-I pyridine nucleotide-disulfide oxidoreductase family.</text>
</comment>
<evidence type="ECO:0000256" key="2">
    <source>
        <dbReference type="ARBA" id="ARBA00023027"/>
    </source>
</evidence>
<dbReference type="InterPro" id="IPR016156">
    <property type="entry name" value="FAD/NAD-linked_Rdtase_dimer_sf"/>
</dbReference>
<reference evidence="5" key="1">
    <citation type="journal article" date="2019" name="Int. J. Syst. Evol. Microbiol.">
        <title>The Global Catalogue of Microorganisms (GCM) 10K type strain sequencing project: providing services to taxonomists for standard genome sequencing and annotation.</title>
        <authorList>
            <consortium name="The Broad Institute Genomics Platform"/>
            <consortium name="The Broad Institute Genome Sequencing Center for Infectious Disease"/>
            <person name="Wu L."/>
            <person name="Ma J."/>
        </authorList>
    </citation>
    <scope>NUCLEOTIDE SEQUENCE [LARGE SCALE GENOMIC DNA]</scope>
    <source>
        <strain evidence="5">JCM 4788</strain>
    </source>
</reference>
<organism evidence="4 5">
    <name type="scientific">Streptomyces luteireticuli</name>
    <dbReference type="NCBI Taxonomy" id="173858"/>
    <lineage>
        <taxon>Bacteria</taxon>
        <taxon>Bacillati</taxon>
        <taxon>Actinomycetota</taxon>
        <taxon>Actinomycetes</taxon>
        <taxon>Kitasatosporales</taxon>
        <taxon>Streptomycetaceae</taxon>
        <taxon>Streptomyces</taxon>
    </lineage>
</organism>
<evidence type="ECO:0000256" key="1">
    <source>
        <dbReference type="ARBA" id="ARBA00007532"/>
    </source>
</evidence>
<evidence type="ECO:0000313" key="4">
    <source>
        <dbReference type="EMBL" id="GAA0388730.1"/>
    </source>
</evidence>
<dbReference type="InterPro" id="IPR004099">
    <property type="entry name" value="Pyr_nucl-diS_OxRdtase_dimer"/>
</dbReference>
<evidence type="ECO:0000259" key="3">
    <source>
        <dbReference type="Pfam" id="PF02852"/>
    </source>
</evidence>
<sequence length="148" mass="15074">MSSTRENTTISVLHSGFVGDLLPPPSLGLAHASFAEGLVVAETLAGRTPRPVDYTAVPRVTYSSPQTASVGLSEVEAIARGHAVEVNSMPLTGIAKGMVHGQGGTVKVVAEKGGGRIPGVHLVGPHPTLSEAVGEVMLSLAGRGLHQV</sequence>
<dbReference type="Gene3D" id="3.30.390.30">
    <property type="match status" value="1"/>
</dbReference>
<dbReference type="Pfam" id="PF02852">
    <property type="entry name" value="Pyr_redox_dim"/>
    <property type="match status" value="1"/>
</dbReference>
<gene>
    <name evidence="4" type="ORF">GCM10010357_06780</name>
</gene>
<dbReference type="PRINTS" id="PR00411">
    <property type="entry name" value="PNDRDTASEI"/>
</dbReference>
<name>A0ABP3I2M8_9ACTN</name>
<dbReference type="Proteomes" id="UP001500879">
    <property type="component" value="Unassembled WGS sequence"/>
</dbReference>
<evidence type="ECO:0000313" key="5">
    <source>
        <dbReference type="Proteomes" id="UP001500879"/>
    </source>
</evidence>
<protein>
    <recommendedName>
        <fullName evidence="3">Pyridine nucleotide-disulphide oxidoreductase dimerisation domain-containing protein</fullName>
    </recommendedName>
</protein>
<dbReference type="EMBL" id="BAAABX010000007">
    <property type="protein sequence ID" value="GAA0388730.1"/>
    <property type="molecule type" value="Genomic_DNA"/>
</dbReference>
<accession>A0ABP3I2M8</accession>
<proteinExistence type="inferred from homology"/>
<keyword evidence="5" id="KW-1185">Reference proteome</keyword>
<feature type="domain" description="Pyridine nucleotide-disulphide oxidoreductase dimerisation" evidence="3">
    <location>
        <begin position="57"/>
        <end position="128"/>
    </location>
</feature>
<dbReference type="InterPro" id="IPR050151">
    <property type="entry name" value="Class-I_Pyr_Nuc-Dis_Oxidored"/>
</dbReference>